<evidence type="ECO:0000313" key="5">
    <source>
        <dbReference type="Proteomes" id="UP001180531"/>
    </source>
</evidence>
<dbReference type="EMBL" id="JAVRFI010000015">
    <property type="protein sequence ID" value="MDT0451796.1"/>
    <property type="molecule type" value="Genomic_DNA"/>
</dbReference>
<proteinExistence type="predicted"/>
<accession>A0ABU2SS38</accession>
<dbReference type="PANTHER" id="PTHR46211">
    <property type="entry name" value="GLYCEROPHOSPHORYL DIESTER PHOSPHODIESTERASE"/>
    <property type="match status" value="1"/>
</dbReference>
<name>A0ABU2SS38_9ACTN</name>
<dbReference type="Gene3D" id="3.20.20.190">
    <property type="entry name" value="Phosphatidylinositol (PI) phosphodiesterase"/>
    <property type="match status" value="1"/>
</dbReference>
<dbReference type="PANTHER" id="PTHR46211:SF1">
    <property type="entry name" value="GLYCEROPHOSPHODIESTER PHOSPHODIESTERASE, CYTOPLASMIC"/>
    <property type="match status" value="1"/>
</dbReference>
<organism evidence="4 5">
    <name type="scientific">Streptomyces hesseae</name>
    <dbReference type="NCBI Taxonomy" id="3075519"/>
    <lineage>
        <taxon>Bacteria</taxon>
        <taxon>Bacillati</taxon>
        <taxon>Actinomycetota</taxon>
        <taxon>Actinomycetes</taxon>
        <taxon>Kitasatosporales</taxon>
        <taxon>Streptomycetaceae</taxon>
        <taxon>Streptomyces</taxon>
    </lineage>
</organism>
<evidence type="ECO:0000313" key="4">
    <source>
        <dbReference type="EMBL" id="MDT0451796.1"/>
    </source>
</evidence>
<dbReference type="SUPFAM" id="SSF51695">
    <property type="entry name" value="PLC-like phosphodiesterases"/>
    <property type="match status" value="1"/>
</dbReference>
<keyword evidence="2" id="KW-0732">Signal</keyword>
<feature type="region of interest" description="Disordered" evidence="1">
    <location>
        <begin position="296"/>
        <end position="329"/>
    </location>
</feature>
<evidence type="ECO:0000256" key="2">
    <source>
        <dbReference type="SAM" id="SignalP"/>
    </source>
</evidence>
<comment type="caution">
    <text evidence="4">The sequence shown here is derived from an EMBL/GenBank/DDBJ whole genome shotgun (WGS) entry which is preliminary data.</text>
</comment>
<dbReference type="Pfam" id="PF03009">
    <property type="entry name" value="GDPD"/>
    <property type="match status" value="1"/>
</dbReference>
<feature type="chain" id="PRO_5046157603" evidence="2">
    <location>
        <begin position="23"/>
        <end position="329"/>
    </location>
</feature>
<dbReference type="InterPro" id="IPR017946">
    <property type="entry name" value="PLC-like_Pdiesterase_TIM-brl"/>
</dbReference>
<evidence type="ECO:0000256" key="1">
    <source>
        <dbReference type="SAM" id="MobiDB-lite"/>
    </source>
</evidence>
<keyword evidence="5" id="KW-1185">Reference proteome</keyword>
<reference evidence="4" key="1">
    <citation type="submission" date="2024-05" db="EMBL/GenBank/DDBJ databases">
        <title>30 novel species of actinomycetes from the DSMZ collection.</title>
        <authorList>
            <person name="Nouioui I."/>
        </authorList>
    </citation>
    <scope>NUCLEOTIDE SEQUENCE</scope>
    <source>
        <strain evidence="4">DSM 40473</strain>
    </source>
</reference>
<feature type="compositionally biased region" description="Acidic residues" evidence="1">
    <location>
        <begin position="318"/>
        <end position="329"/>
    </location>
</feature>
<dbReference type="Proteomes" id="UP001180531">
    <property type="component" value="Unassembled WGS sequence"/>
</dbReference>
<dbReference type="RefSeq" id="WP_311613280.1">
    <property type="nucleotide sequence ID" value="NZ_JAVRFI010000015.1"/>
</dbReference>
<sequence length="329" mass="35771">MRIRIAPAVTGVLAGLSLSTLASVPAHEVAAAPAHAATEATPVVIGHRGVPVEAPENTLASIDRAARLGTVWVENDVQRTKDGALIVMHDTTLERTTDAKRRYPGRAPWKVADFTLDEIENLDAGSWYDSRFTGERVPTLDRYLRRVDHNHQKLLLEVKAPELYPGIERQVVAELRRSGWLDRQHIDEGLVVQSFSAPSLKTLHKLRPDIKKGFLGAPKAAGLRSYAEFADQINPDHTRITADWVAAAHALDGPHGRRLEVCAWTVDDEDKAVGLARMGVDGIITNAPHVIAAALDDDADDPSLLNDDRPGPDPAGDPADEDEPLDDAV</sequence>
<dbReference type="PROSITE" id="PS51704">
    <property type="entry name" value="GP_PDE"/>
    <property type="match status" value="1"/>
</dbReference>
<evidence type="ECO:0000259" key="3">
    <source>
        <dbReference type="PROSITE" id="PS51704"/>
    </source>
</evidence>
<feature type="signal peptide" evidence="2">
    <location>
        <begin position="1"/>
        <end position="22"/>
    </location>
</feature>
<dbReference type="InterPro" id="IPR030395">
    <property type="entry name" value="GP_PDE_dom"/>
</dbReference>
<gene>
    <name evidence="4" type="ORF">RM609_22315</name>
</gene>
<feature type="domain" description="GP-PDE" evidence="3">
    <location>
        <begin position="42"/>
        <end position="295"/>
    </location>
</feature>
<protein>
    <submittedName>
        <fullName evidence="4">Glycerophosphodiester phosphodiesterase family protein</fullName>
    </submittedName>
</protein>